<dbReference type="AlphaFoldDB" id="A0A157SR56"/>
<gene>
    <name evidence="2" type="ORF">SAMEA3906486_04365</name>
</gene>
<accession>A0A157SR56</accession>
<keyword evidence="1" id="KW-1133">Transmembrane helix</keyword>
<dbReference type="OrthoDB" id="5677241at2"/>
<feature type="transmembrane region" description="Helical" evidence="1">
    <location>
        <begin position="63"/>
        <end position="86"/>
    </location>
</feature>
<keyword evidence="1" id="KW-0472">Membrane</keyword>
<name>A0A157SR56_9BORD</name>
<dbReference type="RefSeq" id="WP_066131761.1">
    <property type="nucleotide sequence ID" value="NZ_FKIF01000008.1"/>
</dbReference>
<reference evidence="2 3" key="1">
    <citation type="submission" date="2016-04" db="EMBL/GenBank/DDBJ databases">
        <authorList>
            <consortium name="Pathogen Informatics"/>
        </authorList>
    </citation>
    <scope>NUCLEOTIDE SEQUENCE [LARGE SCALE GENOMIC DNA]</scope>
    <source>
        <strain evidence="2 3">H050680373</strain>
    </source>
</reference>
<organism evidence="2 3">
    <name type="scientific">Bordetella ansorpii</name>
    <dbReference type="NCBI Taxonomy" id="288768"/>
    <lineage>
        <taxon>Bacteria</taxon>
        <taxon>Pseudomonadati</taxon>
        <taxon>Pseudomonadota</taxon>
        <taxon>Betaproteobacteria</taxon>
        <taxon>Burkholderiales</taxon>
        <taxon>Alcaligenaceae</taxon>
        <taxon>Bordetella</taxon>
    </lineage>
</organism>
<keyword evidence="3" id="KW-1185">Reference proteome</keyword>
<evidence type="ECO:0000256" key="1">
    <source>
        <dbReference type="SAM" id="Phobius"/>
    </source>
</evidence>
<dbReference type="EMBL" id="FKIF01000008">
    <property type="protein sequence ID" value="SAI72940.1"/>
    <property type="molecule type" value="Genomic_DNA"/>
</dbReference>
<keyword evidence="1" id="KW-0812">Transmembrane</keyword>
<proteinExistence type="predicted"/>
<evidence type="ECO:0000313" key="3">
    <source>
        <dbReference type="Proteomes" id="UP000076848"/>
    </source>
</evidence>
<evidence type="ECO:0000313" key="2">
    <source>
        <dbReference type="EMBL" id="SAI72940.1"/>
    </source>
</evidence>
<sequence>MPTDIVKYTADELTDDRLDELILNKKDFEVVAVTDMGKVVTKVEGRIERAGLRCRTYTQYRSSVLATGLLGPTVFFGLAAGAAIGIHRLITWSPDYEIGKNRVMRTLAVTYKKKTQS</sequence>
<dbReference type="Proteomes" id="UP000076848">
    <property type="component" value="Unassembled WGS sequence"/>
</dbReference>
<protein>
    <submittedName>
        <fullName evidence="2">Uncharacterized protein</fullName>
    </submittedName>
</protein>